<reference evidence="2 3" key="1">
    <citation type="submission" date="2021-08" db="EMBL/GenBank/DDBJ databases">
        <title>Draft Genome Sequence of Phanerochaete sordida strain YK-624.</title>
        <authorList>
            <person name="Mori T."/>
            <person name="Dohra H."/>
            <person name="Suzuki T."/>
            <person name="Kawagishi H."/>
            <person name="Hirai H."/>
        </authorList>
    </citation>
    <scope>NUCLEOTIDE SEQUENCE [LARGE SCALE GENOMIC DNA]</scope>
    <source>
        <strain evidence="2 3">YK-624</strain>
    </source>
</reference>
<dbReference type="Proteomes" id="UP000703269">
    <property type="component" value="Unassembled WGS sequence"/>
</dbReference>
<dbReference type="EMBL" id="BPQB01000188">
    <property type="protein sequence ID" value="GJF00709.1"/>
    <property type="molecule type" value="Genomic_DNA"/>
</dbReference>
<gene>
    <name evidence="2" type="ORF">PsYK624_170070</name>
</gene>
<feature type="compositionally biased region" description="Polar residues" evidence="1">
    <location>
        <begin position="1"/>
        <end position="14"/>
    </location>
</feature>
<name>A0A9P3LMD1_9APHY</name>
<sequence>MSDLSSIPDSQSGCPDSIAARPPPSTDLPTVKSRFTRQRMTATAMMDIDDMLDSLLNPPIPPDIAPAPPSYTAAPAPPAYSGTEAALSVACAPLLLDSTAAASTSREFASEIPTRVKTRRGKARYAQPPWNDMTIPTMVLRPGRIPGHRERSLEEFFVPVWLAARSSAVWDRLLHEEPKSCPIYDNPAQATRKESKTAYANCLCHAHNSYQGRRVVVIENCLAGHIRQVLEICRAAAANEPVAFPTPDDDTLLTLGHIASKCALTPVVNYVAKTVPVLAARDPLGWFVRCYVCGWHTLLPVCARLSFSPRAAQDSWAPIAGIDDSSPDVILARKAFADLGAMYREALSDSLQGQIVGDGGDGFDCAIPALDGSHIALAFFICTHYPDAELLLARLGDATVVTVNIAFVDTLRDLQQQLVVYPSERTLVTFTRLRDYAGTVCSKCRDEMRVDVNDLAGIFAKLLERSFAHSSVPFPDIQACVVQQHKDKRIDLNT</sequence>
<dbReference type="AlphaFoldDB" id="A0A9P3LMD1"/>
<organism evidence="2 3">
    <name type="scientific">Phanerochaete sordida</name>
    <dbReference type="NCBI Taxonomy" id="48140"/>
    <lineage>
        <taxon>Eukaryota</taxon>
        <taxon>Fungi</taxon>
        <taxon>Dikarya</taxon>
        <taxon>Basidiomycota</taxon>
        <taxon>Agaricomycotina</taxon>
        <taxon>Agaricomycetes</taxon>
        <taxon>Polyporales</taxon>
        <taxon>Phanerochaetaceae</taxon>
        <taxon>Phanerochaete</taxon>
    </lineage>
</organism>
<feature type="region of interest" description="Disordered" evidence="1">
    <location>
        <begin position="1"/>
        <end position="30"/>
    </location>
</feature>
<comment type="caution">
    <text evidence="2">The sequence shown here is derived from an EMBL/GenBank/DDBJ whole genome shotgun (WGS) entry which is preliminary data.</text>
</comment>
<evidence type="ECO:0000313" key="3">
    <source>
        <dbReference type="Proteomes" id="UP000703269"/>
    </source>
</evidence>
<accession>A0A9P3LMD1</accession>
<protein>
    <submittedName>
        <fullName evidence="2">Uncharacterized protein</fullName>
    </submittedName>
</protein>
<proteinExistence type="predicted"/>
<evidence type="ECO:0000313" key="2">
    <source>
        <dbReference type="EMBL" id="GJF00709.1"/>
    </source>
</evidence>
<keyword evidence="3" id="KW-1185">Reference proteome</keyword>
<evidence type="ECO:0000256" key="1">
    <source>
        <dbReference type="SAM" id="MobiDB-lite"/>
    </source>
</evidence>